<dbReference type="SUPFAM" id="SSF46689">
    <property type="entry name" value="Homeodomain-like"/>
    <property type="match status" value="1"/>
</dbReference>
<keyword evidence="3" id="KW-0804">Transcription</keyword>
<comment type="caution">
    <text evidence="6">The sequence shown here is derived from an EMBL/GenBank/DDBJ whole genome shotgun (WGS) entry which is preliminary data.</text>
</comment>
<proteinExistence type="predicted"/>
<accession>A0ABU7MV01</accession>
<feature type="domain" description="HTH tetR-type" evidence="5">
    <location>
        <begin position="12"/>
        <end position="72"/>
    </location>
</feature>
<evidence type="ECO:0000313" key="6">
    <source>
        <dbReference type="EMBL" id="MEE4024160.1"/>
    </source>
</evidence>
<evidence type="ECO:0000256" key="1">
    <source>
        <dbReference type="ARBA" id="ARBA00023015"/>
    </source>
</evidence>
<evidence type="ECO:0000256" key="2">
    <source>
        <dbReference type="ARBA" id="ARBA00023125"/>
    </source>
</evidence>
<dbReference type="Pfam" id="PF13305">
    <property type="entry name" value="TetR_C_33"/>
    <property type="match status" value="1"/>
</dbReference>
<dbReference type="InterPro" id="IPR001647">
    <property type="entry name" value="HTH_TetR"/>
</dbReference>
<dbReference type="InterPro" id="IPR009057">
    <property type="entry name" value="Homeodomain-like_sf"/>
</dbReference>
<sequence>MVAMARPKVHTDELRDRLLDEAVAVVGERGVDALSVREVARAAGTSTTAVYSLFGNKEGLIRGVLVRAFESFTAAQESATGAEVESDLGELGVQYVGWALGNPRLYELMFGESRAGIAPTAETEAASARAIAPLRHGVARAIDTGVFRKGADVDTVAASLWSQVHGLSLLLLSGHFPPTADPVAAASAVIDGWRADRG</sequence>
<evidence type="ECO:0000256" key="4">
    <source>
        <dbReference type="PROSITE-ProRule" id="PRU00335"/>
    </source>
</evidence>
<dbReference type="SUPFAM" id="SSF48498">
    <property type="entry name" value="Tetracyclin repressor-like, C-terminal domain"/>
    <property type="match status" value="1"/>
</dbReference>
<dbReference type="InterPro" id="IPR025996">
    <property type="entry name" value="MT1864/Rv1816-like_C"/>
</dbReference>
<dbReference type="PRINTS" id="PR00455">
    <property type="entry name" value="HTHTETR"/>
</dbReference>
<keyword evidence="7" id="KW-1185">Reference proteome</keyword>
<evidence type="ECO:0000259" key="5">
    <source>
        <dbReference type="PROSITE" id="PS50977"/>
    </source>
</evidence>
<dbReference type="Pfam" id="PF00440">
    <property type="entry name" value="TetR_N"/>
    <property type="match status" value="1"/>
</dbReference>
<keyword evidence="2 4" id="KW-0238">DNA-binding</keyword>
<evidence type="ECO:0000256" key="3">
    <source>
        <dbReference type="ARBA" id="ARBA00023163"/>
    </source>
</evidence>
<dbReference type="EMBL" id="JAZDUE010000010">
    <property type="protein sequence ID" value="MEE4024160.1"/>
    <property type="molecule type" value="Genomic_DNA"/>
</dbReference>
<organism evidence="6 7">
    <name type="scientific">Gordonia prachuapensis</name>
    <dbReference type="NCBI Taxonomy" id="3115651"/>
    <lineage>
        <taxon>Bacteria</taxon>
        <taxon>Bacillati</taxon>
        <taxon>Actinomycetota</taxon>
        <taxon>Actinomycetes</taxon>
        <taxon>Mycobacteriales</taxon>
        <taxon>Gordoniaceae</taxon>
        <taxon>Gordonia</taxon>
    </lineage>
</organism>
<gene>
    <name evidence="6" type="ORF">V1Y59_13830</name>
</gene>
<dbReference type="PROSITE" id="PS50977">
    <property type="entry name" value="HTH_TETR_2"/>
    <property type="match status" value="1"/>
</dbReference>
<dbReference type="InterPro" id="IPR050109">
    <property type="entry name" value="HTH-type_TetR-like_transc_reg"/>
</dbReference>
<dbReference type="Gene3D" id="1.10.357.10">
    <property type="entry name" value="Tetracycline Repressor, domain 2"/>
    <property type="match status" value="1"/>
</dbReference>
<reference evidence="6 7" key="1">
    <citation type="submission" date="2024-01" db="EMBL/GenBank/DDBJ databases">
        <title>Draft genome sequence of Gordonia sp. PKS22-38.</title>
        <authorList>
            <person name="Suphannarot A."/>
            <person name="Mingma R."/>
        </authorList>
    </citation>
    <scope>NUCLEOTIDE SEQUENCE [LARGE SCALE GENOMIC DNA]</scope>
    <source>
        <strain evidence="6 7">PKS22-38</strain>
    </source>
</reference>
<dbReference type="RefSeq" id="WP_330505565.1">
    <property type="nucleotide sequence ID" value="NZ_JAZDUE010000010.1"/>
</dbReference>
<dbReference type="PANTHER" id="PTHR30055">
    <property type="entry name" value="HTH-TYPE TRANSCRIPTIONAL REGULATOR RUTR"/>
    <property type="match status" value="1"/>
</dbReference>
<dbReference type="PANTHER" id="PTHR30055:SF220">
    <property type="entry name" value="TETR-FAMILY REGULATORY PROTEIN"/>
    <property type="match status" value="1"/>
</dbReference>
<evidence type="ECO:0000313" key="7">
    <source>
        <dbReference type="Proteomes" id="UP001335729"/>
    </source>
</evidence>
<dbReference type="InterPro" id="IPR036271">
    <property type="entry name" value="Tet_transcr_reg_TetR-rel_C_sf"/>
</dbReference>
<protein>
    <submittedName>
        <fullName evidence="6">TetR/AcrR family transcriptional regulator</fullName>
    </submittedName>
</protein>
<name>A0ABU7MV01_9ACTN</name>
<keyword evidence="1" id="KW-0805">Transcription regulation</keyword>
<feature type="DNA-binding region" description="H-T-H motif" evidence="4">
    <location>
        <begin position="35"/>
        <end position="54"/>
    </location>
</feature>
<dbReference type="Proteomes" id="UP001335729">
    <property type="component" value="Unassembled WGS sequence"/>
</dbReference>